<name>A0A2Z7B6F5_9LAMI</name>
<reference evidence="1 2" key="1">
    <citation type="journal article" date="2015" name="Proc. Natl. Acad. Sci. U.S.A.">
        <title>The resurrection genome of Boea hygrometrica: A blueprint for survival of dehydration.</title>
        <authorList>
            <person name="Xiao L."/>
            <person name="Yang G."/>
            <person name="Zhang L."/>
            <person name="Yang X."/>
            <person name="Zhao S."/>
            <person name="Ji Z."/>
            <person name="Zhou Q."/>
            <person name="Hu M."/>
            <person name="Wang Y."/>
            <person name="Chen M."/>
            <person name="Xu Y."/>
            <person name="Jin H."/>
            <person name="Xiao X."/>
            <person name="Hu G."/>
            <person name="Bao F."/>
            <person name="Hu Y."/>
            <person name="Wan P."/>
            <person name="Li L."/>
            <person name="Deng X."/>
            <person name="Kuang T."/>
            <person name="Xiang C."/>
            <person name="Zhu J.K."/>
            <person name="Oliver M.J."/>
            <person name="He Y."/>
        </authorList>
    </citation>
    <scope>NUCLEOTIDE SEQUENCE [LARGE SCALE GENOMIC DNA]</scope>
    <source>
        <strain evidence="2">cv. XS01</strain>
    </source>
</reference>
<evidence type="ECO:0008006" key="3">
    <source>
        <dbReference type="Google" id="ProtNLM"/>
    </source>
</evidence>
<gene>
    <name evidence="1" type="ORF">F511_28456</name>
</gene>
<dbReference type="Proteomes" id="UP000250235">
    <property type="component" value="Unassembled WGS sequence"/>
</dbReference>
<sequence length="158" mass="18612">MTLGIWQDSKLIRSRLAFTWQKKTLSYAGKMELIRSVLHGVECFWLSILRIPYYVIDKIYTMCMGFLQNSKHPPIAWDMCCKLKEDGVLGLRNLRYWNKVLLAKSLWNSHDKKDSLWVKWIHHICGDNIWNWSSKKEDSGLIKKLLLIRDDIVNLTGS</sequence>
<accession>A0A2Z7B6F5</accession>
<keyword evidence="2" id="KW-1185">Reference proteome</keyword>
<dbReference type="PANTHER" id="PTHR33116:SF78">
    <property type="entry name" value="OS12G0587133 PROTEIN"/>
    <property type="match status" value="1"/>
</dbReference>
<organism evidence="1 2">
    <name type="scientific">Dorcoceras hygrometricum</name>
    <dbReference type="NCBI Taxonomy" id="472368"/>
    <lineage>
        <taxon>Eukaryota</taxon>
        <taxon>Viridiplantae</taxon>
        <taxon>Streptophyta</taxon>
        <taxon>Embryophyta</taxon>
        <taxon>Tracheophyta</taxon>
        <taxon>Spermatophyta</taxon>
        <taxon>Magnoliopsida</taxon>
        <taxon>eudicotyledons</taxon>
        <taxon>Gunneridae</taxon>
        <taxon>Pentapetalae</taxon>
        <taxon>asterids</taxon>
        <taxon>lamiids</taxon>
        <taxon>Lamiales</taxon>
        <taxon>Gesneriaceae</taxon>
        <taxon>Didymocarpoideae</taxon>
        <taxon>Trichosporeae</taxon>
        <taxon>Loxocarpinae</taxon>
        <taxon>Dorcoceras</taxon>
    </lineage>
</organism>
<dbReference type="OrthoDB" id="1938625at2759"/>
<dbReference type="EMBL" id="KV010640">
    <property type="protein sequence ID" value="KZV27299.1"/>
    <property type="molecule type" value="Genomic_DNA"/>
</dbReference>
<dbReference type="AlphaFoldDB" id="A0A2Z7B6F5"/>
<protein>
    <recommendedName>
        <fullName evidence="3">Reverse transcriptase zinc-binding domain-containing protein</fullName>
    </recommendedName>
</protein>
<proteinExistence type="predicted"/>
<dbReference type="PANTHER" id="PTHR33116">
    <property type="entry name" value="REVERSE TRANSCRIPTASE ZINC-BINDING DOMAIN-CONTAINING PROTEIN-RELATED-RELATED"/>
    <property type="match status" value="1"/>
</dbReference>
<evidence type="ECO:0000313" key="2">
    <source>
        <dbReference type="Proteomes" id="UP000250235"/>
    </source>
</evidence>
<evidence type="ECO:0000313" key="1">
    <source>
        <dbReference type="EMBL" id="KZV27299.1"/>
    </source>
</evidence>